<name>Q5ARC6_EMENI</name>
<accession>Q5ARC6</accession>
<evidence type="ECO:0000256" key="1">
    <source>
        <dbReference type="SAM" id="MobiDB-lite"/>
    </source>
</evidence>
<reference evidence="3" key="1">
    <citation type="journal article" date="2005" name="Nature">
        <title>Sequencing of Aspergillus nidulans and comparative analysis with A. fumigatus and A. oryzae.</title>
        <authorList>
            <person name="Galagan J.E."/>
            <person name="Calvo S.E."/>
            <person name="Cuomo C."/>
            <person name="Ma L.J."/>
            <person name="Wortman J.R."/>
            <person name="Batzoglou S."/>
            <person name="Lee S.I."/>
            <person name="Basturkmen M."/>
            <person name="Spevak C.C."/>
            <person name="Clutterbuck J."/>
            <person name="Kapitonov V."/>
            <person name="Jurka J."/>
            <person name="Scazzocchio C."/>
            <person name="Farman M."/>
            <person name="Butler J."/>
            <person name="Purcell S."/>
            <person name="Harris S."/>
            <person name="Braus G.H."/>
            <person name="Draht O."/>
            <person name="Busch S."/>
            <person name="D'Enfert C."/>
            <person name="Bouchier C."/>
            <person name="Goldman G.H."/>
            <person name="Bell-Pedersen D."/>
            <person name="Griffiths-Jones S."/>
            <person name="Doonan J.H."/>
            <person name="Yu J."/>
            <person name="Vienken K."/>
            <person name="Pain A."/>
            <person name="Freitag M."/>
            <person name="Selker E.U."/>
            <person name="Archer D.B."/>
            <person name="Penalva M.A."/>
            <person name="Oakley B.R."/>
            <person name="Momany M."/>
            <person name="Tanaka T."/>
            <person name="Kumagai T."/>
            <person name="Asai K."/>
            <person name="Machida M."/>
            <person name="Nierman W.C."/>
            <person name="Denning D.W."/>
            <person name="Caddick M."/>
            <person name="Hynes M."/>
            <person name="Paoletti M."/>
            <person name="Fischer R."/>
            <person name="Miller B."/>
            <person name="Dyer P."/>
            <person name="Sachs M.S."/>
            <person name="Osmani S.A."/>
            <person name="Birren B.W."/>
        </authorList>
    </citation>
    <scope>NUCLEOTIDE SEQUENCE [LARGE SCALE GENOMIC DNA]</scope>
    <source>
        <strain evidence="3">FGSC A4 / ATCC 38163 / CBS 112.46 / NRRL 194 / M139</strain>
    </source>
</reference>
<dbReference type="InParanoid" id="Q5ARC6"/>
<dbReference type="Proteomes" id="UP000000560">
    <property type="component" value="Chromosome VI"/>
</dbReference>
<feature type="compositionally biased region" description="Basic residues" evidence="1">
    <location>
        <begin position="295"/>
        <end position="305"/>
    </location>
</feature>
<dbReference type="VEuPathDB" id="FungiDB:AN9154"/>
<dbReference type="RefSeq" id="XP_682423.1">
    <property type="nucleotide sequence ID" value="XM_677331.1"/>
</dbReference>
<sequence>MAQYFHGPDDVYTSAVDEEIVRELPVNPYACEYEYENGPVSARARTWENTATSTARHSRRQQETTRSTHIKRNWNHDRRRDHISNSDSVMTEKTMTGIRTTSNASPICTINHTPATRNVAYNRDLDSEDAGPESQAMQTYSNRQVSTTMNGVGEIKSHQEISTQQFGQDHLHENNSGLKLKLELNLDVEVELKAKIHGDLTLALLRFFVRSMIVLSRSTLNKVHERSGSIPERQEGDPWILEIVERIWPALDAVPYTLAACPPYRSPHAVSLDDERHLSQPSASPDPSASEAWARSRRPPKLRRRQPQDSGEPSLPPDNAMPLAQPARNNLSKQSPEGRDSHAHVNDAGLDDERDGHRHEHGRSSNSHSTAPSSELAPSSEAEDTSSLGVEPTPAHPRARNMQQQIILDRSQDGEGRESQRLMQINNLENPAGEMVRDTQTKTVKRVNGVKDGVIGSITRHDHERGLQERPGKTNDNEQLRLRLDLNLDLEVQLKAKIRGDLTLQLM</sequence>
<feature type="compositionally biased region" description="Low complexity" evidence="1">
    <location>
        <begin position="279"/>
        <end position="292"/>
    </location>
</feature>
<feature type="region of interest" description="Disordered" evidence="1">
    <location>
        <begin position="271"/>
        <end position="401"/>
    </location>
</feature>
<feature type="compositionally biased region" description="Basic and acidic residues" evidence="1">
    <location>
        <begin position="336"/>
        <end position="345"/>
    </location>
</feature>
<dbReference type="EMBL" id="BN001306">
    <property type="protein sequence ID" value="CBF82435.1"/>
    <property type="molecule type" value="Genomic_DNA"/>
</dbReference>
<dbReference type="HOGENOM" id="CLU_537509_0_0_1"/>
<reference evidence="3" key="2">
    <citation type="journal article" date="2009" name="Fungal Genet. Biol.">
        <title>The 2008 update of the Aspergillus nidulans genome annotation: a community effort.</title>
        <authorList>
            <person name="Wortman J.R."/>
            <person name="Gilsenan J.M."/>
            <person name="Joardar V."/>
            <person name="Deegan J."/>
            <person name="Clutterbuck J."/>
            <person name="Andersen M.R."/>
            <person name="Archer D."/>
            <person name="Bencina M."/>
            <person name="Braus G."/>
            <person name="Coutinho P."/>
            <person name="von Dohren H."/>
            <person name="Doonan J."/>
            <person name="Driessen A.J."/>
            <person name="Durek P."/>
            <person name="Espeso E."/>
            <person name="Fekete E."/>
            <person name="Flipphi M."/>
            <person name="Estrada C.G."/>
            <person name="Geysens S."/>
            <person name="Goldman G."/>
            <person name="de Groot P.W."/>
            <person name="Hansen K."/>
            <person name="Harris S.D."/>
            <person name="Heinekamp T."/>
            <person name="Helmstaedt K."/>
            <person name="Henrissat B."/>
            <person name="Hofmann G."/>
            <person name="Homan T."/>
            <person name="Horio T."/>
            <person name="Horiuchi H."/>
            <person name="James S."/>
            <person name="Jones M."/>
            <person name="Karaffa L."/>
            <person name="Karanyi Z."/>
            <person name="Kato M."/>
            <person name="Keller N."/>
            <person name="Kelly D.E."/>
            <person name="Kiel J.A."/>
            <person name="Kim J.M."/>
            <person name="van der Klei I.J."/>
            <person name="Klis F.M."/>
            <person name="Kovalchuk A."/>
            <person name="Krasevec N."/>
            <person name="Kubicek C.P."/>
            <person name="Liu B."/>
            <person name="Maccabe A."/>
            <person name="Meyer V."/>
            <person name="Mirabito P."/>
            <person name="Miskei M."/>
            <person name="Mos M."/>
            <person name="Mullins J."/>
            <person name="Nelson D.R."/>
            <person name="Nielsen J."/>
            <person name="Oakley B.R."/>
            <person name="Osmani S.A."/>
            <person name="Pakula T."/>
            <person name="Paszewski A."/>
            <person name="Paulsen I."/>
            <person name="Pilsyk S."/>
            <person name="Pocsi I."/>
            <person name="Punt P.J."/>
            <person name="Ram A.F."/>
            <person name="Ren Q."/>
            <person name="Robellet X."/>
            <person name="Robson G."/>
            <person name="Seiboth B."/>
            <person name="van Solingen P."/>
            <person name="Specht T."/>
            <person name="Sun J."/>
            <person name="Taheri-Talesh N."/>
            <person name="Takeshita N."/>
            <person name="Ussery D."/>
            <person name="vanKuyk P.A."/>
            <person name="Visser H."/>
            <person name="van de Vondervoort P.J."/>
            <person name="de Vries R.P."/>
            <person name="Walton J."/>
            <person name="Xiang X."/>
            <person name="Xiong Y."/>
            <person name="Zeng A.P."/>
            <person name="Brandt B.W."/>
            <person name="Cornell M.J."/>
            <person name="van den Hondel C.A."/>
            <person name="Visser J."/>
            <person name="Oliver S.G."/>
            <person name="Turner G."/>
        </authorList>
    </citation>
    <scope>GENOME REANNOTATION</scope>
    <source>
        <strain evidence="3">FGSC A4 / ATCC 38163 / CBS 112.46 / NRRL 194 / M139</strain>
    </source>
</reference>
<feature type="region of interest" description="Disordered" evidence="1">
    <location>
        <begin position="49"/>
        <end position="68"/>
    </location>
</feature>
<dbReference type="PANTHER" id="PTHR35587">
    <property type="entry name" value="EXPRESSED PROTEIN"/>
    <property type="match status" value="1"/>
</dbReference>
<dbReference type="GeneID" id="2868106"/>
<feature type="compositionally biased region" description="Low complexity" evidence="1">
    <location>
        <begin position="369"/>
        <end position="380"/>
    </location>
</feature>
<accession>C8VK41</accession>
<gene>
    <name evidence="2" type="ORF">ANIA_09154</name>
</gene>
<evidence type="ECO:0000313" key="2">
    <source>
        <dbReference type="EMBL" id="CBF82435.1"/>
    </source>
</evidence>
<dbReference type="OrthoDB" id="2873061at2759"/>
<dbReference type="KEGG" id="ani:ANIA_09154"/>
<dbReference type="AlphaFoldDB" id="Q5ARC6"/>
<dbReference type="PANTHER" id="PTHR35587:SF4">
    <property type="match status" value="1"/>
</dbReference>
<keyword evidence="3" id="KW-1185">Reference proteome</keyword>
<organism evidence="2 3">
    <name type="scientific">Emericella nidulans (strain FGSC A4 / ATCC 38163 / CBS 112.46 / NRRL 194 / M139)</name>
    <name type="common">Aspergillus nidulans</name>
    <dbReference type="NCBI Taxonomy" id="227321"/>
    <lineage>
        <taxon>Eukaryota</taxon>
        <taxon>Fungi</taxon>
        <taxon>Dikarya</taxon>
        <taxon>Ascomycota</taxon>
        <taxon>Pezizomycotina</taxon>
        <taxon>Eurotiomycetes</taxon>
        <taxon>Eurotiomycetidae</taxon>
        <taxon>Eurotiales</taxon>
        <taxon>Aspergillaceae</taxon>
        <taxon>Aspergillus</taxon>
        <taxon>Aspergillus subgen. Nidulantes</taxon>
    </lineage>
</organism>
<evidence type="ECO:0000313" key="3">
    <source>
        <dbReference type="Proteomes" id="UP000000560"/>
    </source>
</evidence>
<protein>
    <submittedName>
        <fullName evidence="2">Uncharacterized protein</fullName>
    </submittedName>
</protein>
<proteinExistence type="predicted"/>